<dbReference type="EMBL" id="BNJQ01000006">
    <property type="protein sequence ID" value="GHP03801.1"/>
    <property type="molecule type" value="Genomic_DNA"/>
</dbReference>
<name>A0A830HE07_9CHLO</name>
<feature type="compositionally biased region" description="Basic and acidic residues" evidence="1">
    <location>
        <begin position="998"/>
        <end position="1007"/>
    </location>
</feature>
<feature type="region of interest" description="Disordered" evidence="1">
    <location>
        <begin position="542"/>
        <end position="569"/>
    </location>
</feature>
<accession>A0A830HE07</accession>
<feature type="region of interest" description="Disordered" evidence="1">
    <location>
        <begin position="1688"/>
        <end position="1710"/>
    </location>
</feature>
<dbReference type="OrthoDB" id="6109at2759"/>
<feature type="region of interest" description="Disordered" evidence="1">
    <location>
        <begin position="706"/>
        <end position="725"/>
    </location>
</feature>
<feature type="region of interest" description="Disordered" evidence="1">
    <location>
        <begin position="983"/>
        <end position="1012"/>
    </location>
</feature>
<feature type="domain" description="RSE1/DDB1/CPSF1 second beta-propeller" evidence="3">
    <location>
        <begin position="683"/>
        <end position="1227"/>
    </location>
</feature>
<dbReference type="InterPro" id="IPR050358">
    <property type="entry name" value="RSE1/DDB1/CFT1"/>
</dbReference>
<dbReference type="InterPro" id="IPR015943">
    <property type="entry name" value="WD40/YVTN_repeat-like_dom_sf"/>
</dbReference>
<feature type="compositionally biased region" description="Low complexity" evidence="1">
    <location>
        <begin position="423"/>
        <end position="449"/>
    </location>
</feature>
<evidence type="ECO:0000259" key="3">
    <source>
        <dbReference type="Pfam" id="PF23726"/>
    </source>
</evidence>
<evidence type="ECO:0000313" key="4">
    <source>
        <dbReference type="EMBL" id="GHP03801.1"/>
    </source>
</evidence>
<dbReference type="Proteomes" id="UP000660262">
    <property type="component" value="Unassembled WGS sequence"/>
</dbReference>
<dbReference type="PANTHER" id="PTHR10644">
    <property type="entry name" value="DNA REPAIR/RNA PROCESSING CPSF FAMILY"/>
    <property type="match status" value="1"/>
</dbReference>
<organism evidence="4 5">
    <name type="scientific">Pycnococcus provasolii</name>
    <dbReference type="NCBI Taxonomy" id="41880"/>
    <lineage>
        <taxon>Eukaryota</taxon>
        <taxon>Viridiplantae</taxon>
        <taxon>Chlorophyta</taxon>
        <taxon>Pseudoscourfieldiophyceae</taxon>
        <taxon>Pseudoscourfieldiales</taxon>
        <taxon>Pycnococcaceae</taxon>
        <taxon>Pycnococcus</taxon>
    </lineage>
</organism>
<dbReference type="InterPro" id="IPR004871">
    <property type="entry name" value="RSE1/DDB1/CPSF1_C"/>
</dbReference>
<evidence type="ECO:0000256" key="1">
    <source>
        <dbReference type="SAM" id="MobiDB-lite"/>
    </source>
</evidence>
<evidence type="ECO:0000259" key="2">
    <source>
        <dbReference type="Pfam" id="PF03178"/>
    </source>
</evidence>
<feature type="region of interest" description="Disordered" evidence="1">
    <location>
        <begin position="415"/>
        <end position="449"/>
    </location>
</feature>
<comment type="caution">
    <text evidence="4">The sequence shown here is derived from an EMBL/GenBank/DDBJ whole genome shotgun (WGS) entry which is preliminary data.</text>
</comment>
<evidence type="ECO:0008006" key="6">
    <source>
        <dbReference type="Google" id="ProtNLM"/>
    </source>
</evidence>
<feature type="compositionally biased region" description="Acidic residues" evidence="1">
    <location>
        <begin position="555"/>
        <end position="569"/>
    </location>
</feature>
<evidence type="ECO:0000313" key="5">
    <source>
        <dbReference type="Proteomes" id="UP000660262"/>
    </source>
</evidence>
<dbReference type="InterPro" id="IPR058543">
    <property type="entry name" value="Beta-prop_RSE1/DDB1/CPSF1_2nd"/>
</dbReference>
<dbReference type="GO" id="GO:0003676">
    <property type="term" value="F:nucleic acid binding"/>
    <property type="evidence" value="ECO:0007669"/>
    <property type="project" value="InterPro"/>
</dbReference>
<sequence>MVYAALTKLHASTAIDASAAAYFTAPCLTLTDAASAFGDQQQQQELLVVRGTLLECYRIRLPKSSSAQGTNDDEDLEARARLHLVASWTLPAIPDSIATLPARRRGQRDALMLAYSPCKLAAVEYDPSTNGIHTAALAQFEPDKGLPGGLGASPSHGVYARLATDRTGACAAALVHGGRAIALMKALSDAGGDQHDLATAPSASIDRAYLVLPSELGIPTGAMVRLCDVTILNGFSEPTLAILYEVGPSAAGMYRDGLKDTCRILAVSADLEAKRHVVIWRADDVALPSDAVSLQAVPQPLGGVIVICSTSIHYFSGPGTSAVRRATLAVSAYGFSTPNDNATTETGVPVPPAPFGVVPEALPSTLGGMNNAVTATAMQTAAAGSKTAGKPASTTAPDMASIIAQAQKQITAMLPGLGPKAPASSATTAQASSAQQSGGGATASSQGASAKCAFPDSTTMTLDGSRFAWLSTHNAMIALRTGELLLLHLTRDDMGGVSMALTKLGAGPPSSCCSRLSDRLVFLGSRATDSLVVRYRPQKTMSRMKEDALAAREEEGADEDDDDAGVGDDVDATAKAKAASIDDDEEMAELFGAGGDTASPDDAHGKAASAMRDEQCESYELKVADSIFVTGAIRSMTTGEVGDSNEVGAQAPVGRSLRATDLVAACGFGKGGSLVAFRKGILPDVLAEVGLEGITAMWTVLGEASEELPQTPRTSSGLSHTSSGSQVTGDLHAYLVLRFDGVGQKTARVLAFVGTENQEVTSKCDFLSDAVTTVHAAPIGERRSCMLQVHTRGMRLLANARAAKLIDLSGEEVYRAQHGKPPAEHFPDIMFADVCEEHILLRFRGGKLGYVAYSEPGAIAPRGACAATPRSEAPEASSNAQLPALRFTACTLYHDAHGFLADALSLRPTWRTPEVPFPATGGVFVVACSHPSGAIHIYALPTFALVWKSYDLYEDRPLLLSDAGDMELELEENDDALAEAAAEATVSAGGSGDGGDEPSAKRAKVDSESSQALVSAAPAKRVGGAAAMSEADEAYVVELRLDDFGRQRHAQGPMLTVRRADGTVEVFTAFVAPLSATQPEAAAPAAAVEPSGSSSSGGAAPLRFLKHPRVGADAGIAPACSVGDADAIDAFLVAERRLGGAATEAALPPPPPPRLVRYDGVGRDMLKQHPLGLCGVFVCSKHRPYWVLCMRGGRIRVHAQVEDGAVCAFACLHNANCQHGFLYSTSASASALKAAGGAGTVKSLLKICQLTPHVRYDGPWPCSRKLLRSDVSRVAYLPGNQAYVAVVSRMLPCSTNVTIPTSPLAPLPNAWPPPLAEPPGTGDTQAYTTASVMRAACLRRGTVEVDELMFFDAPRAGRWVEDSWSFVYRCDPEERVQALCACGLRGSGASSAATAPGGASAAHRFLAVGTSLVYGEDVPSRGRIVLLELHDLRPHGGGERGHLGGSRKVPSVVCTMSQSLERFSPIATLAEVDGHLVAGRGSVLEMHEWKPKAAPPPQQAGGGGIEAAIVPTALGTLQQVAFHNVLYGTCVAVVKSFILLGDVQRGPTFLQWRPAGRSLVPLGNDVERLECVLTDFLVDGVSERGKKMQLGCVISDIRGSIHVYTYFPTRSARPGASLAGAGPESATATSSSRTQLMDYRQLMANTEGKLTERMCIQCTSKALCSVRQVCFPGHISQAVAGLPHERIRSGDYNAPGQAGGGAGPQRQAPLLGHGDGSMSCLMSISETSYKRLAALQKVMTLKDLSISSGAGVNTADVLSPVDMGVFAGRPCRPMTDPIVDIDVVLRFLSNTRRRQNLLARQAGTSRRMVLRSMLEVVDSVRAP</sequence>
<protein>
    <recommendedName>
        <fullName evidence="6">Cleavage/polyadenylation specificity factor A subunit C-terminal domain-containing protein</fullName>
    </recommendedName>
</protein>
<dbReference type="Pfam" id="PF23726">
    <property type="entry name" value="Beta-prop_RSE1_2nd"/>
    <property type="match status" value="1"/>
</dbReference>
<reference evidence="4" key="1">
    <citation type="submission" date="2020-10" db="EMBL/GenBank/DDBJ databases">
        <title>Unveiling of a novel bifunctional photoreceptor, Dualchrome1, isolated from a cosmopolitan green alga.</title>
        <authorList>
            <person name="Suzuki S."/>
            <person name="Kawachi M."/>
        </authorList>
    </citation>
    <scope>NUCLEOTIDE SEQUENCE</scope>
    <source>
        <strain evidence="4">NIES 2893</strain>
    </source>
</reference>
<feature type="compositionally biased region" description="Basic and acidic residues" evidence="1">
    <location>
        <begin position="543"/>
        <end position="554"/>
    </location>
</feature>
<proteinExistence type="predicted"/>
<dbReference type="Gene3D" id="2.130.10.10">
    <property type="entry name" value="YVTN repeat-like/Quinoprotein amine dehydrogenase"/>
    <property type="match status" value="3"/>
</dbReference>
<feature type="domain" description="RSE1/DDB1/CPSF1 C-terminal" evidence="2">
    <location>
        <begin position="1517"/>
        <end position="1788"/>
    </location>
</feature>
<gene>
    <name evidence="4" type="ORF">PPROV_000255600</name>
</gene>
<keyword evidence="5" id="KW-1185">Reference proteome</keyword>
<feature type="compositionally biased region" description="Low complexity" evidence="1">
    <location>
        <begin position="714"/>
        <end position="725"/>
    </location>
</feature>
<dbReference type="Pfam" id="PF03178">
    <property type="entry name" value="CPSF_A"/>
    <property type="match status" value="1"/>
</dbReference>
<dbReference type="GO" id="GO:0005634">
    <property type="term" value="C:nucleus"/>
    <property type="evidence" value="ECO:0007669"/>
    <property type="project" value="InterPro"/>
</dbReference>